<sequence>MVAQPDGACSCSAAASFCGILDALYPDAQPMGFPFDRRPLPMLLNRHVERTSDLTRLSNIAMQDITITFTNAKITQ</sequence>
<dbReference type="InterPro" id="IPR013788">
    <property type="entry name" value="Hemocyanin/hexamerin"/>
</dbReference>
<evidence type="ECO:0000313" key="4">
    <source>
        <dbReference type="EMBL" id="MPC72713.1"/>
    </source>
</evidence>
<dbReference type="GO" id="GO:0046872">
    <property type="term" value="F:metal ion binding"/>
    <property type="evidence" value="ECO:0007669"/>
    <property type="project" value="UniProtKB-KW"/>
</dbReference>
<comment type="caution">
    <text evidence="4">The sequence shown here is derived from an EMBL/GenBank/DDBJ whole genome shotgun (WGS) entry which is preliminary data.</text>
</comment>
<name>A0A5B7HRK5_PORTR</name>
<evidence type="ECO:0000259" key="3">
    <source>
        <dbReference type="Pfam" id="PF03723"/>
    </source>
</evidence>
<gene>
    <name evidence="4" type="primary">ppo</name>
    <name evidence="4" type="ORF">E2C01_067026</name>
</gene>
<reference evidence="4 5" key="1">
    <citation type="submission" date="2019-05" db="EMBL/GenBank/DDBJ databases">
        <title>Another draft genome of Portunus trituberculatus and its Hox gene families provides insights of decapod evolution.</title>
        <authorList>
            <person name="Jeong J.-H."/>
            <person name="Song I."/>
            <person name="Kim S."/>
            <person name="Choi T."/>
            <person name="Kim D."/>
            <person name="Ryu S."/>
            <person name="Kim W."/>
        </authorList>
    </citation>
    <scope>NUCLEOTIDE SEQUENCE [LARGE SCALE GENOMIC DNA]</scope>
    <source>
        <tissue evidence="4">Muscle</tissue>
    </source>
</reference>
<dbReference type="EMBL" id="VSRR010035267">
    <property type="protein sequence ID" value="MPC72713.1"/>
    <property type="molecule type" value="Genomic_DNA"/>
</dbReference>
<dbReference type="AlphaFoldDB" id="A0A5B7HRK5"/>
<keyword evidence="5" id="KW-1185">Reference proteome</keyword>
<accession>A0A5B7HRK5</accession>
<dbReference type="InterPro" id="IPR037020">
    <property type="entry name" value="Hemocyanin_C_sf"/>
</dbReference>
<dbReference type="InterPro" id="IPR005203">
    <property type="entry name" value="Hemocyanin_C"/>
</dbReference>
<feature type="domain" description="Hemocyanin C-terminal" evidence="3">
    <location>
        <begin position="11"/>
        <end position="69"/>
    </location>
</feature>
<keyword evidence="1" id="KW-0479">Metal-binding</keyword>
<evidence type="ECO:0000256" key="1">
    <source>
        <dbReference type="ARBA" id="ARBA00022723"/>
    </source>
</evidence>
<evidence type="ECO:0000256" key="2">
    <source>
        <dbReference type="ARBA" id="ARBA00023008"/>
    </source>
</evidence>
<dbReference type="OrthoDB" id="8119704at2759"/>
<dbReference type="PANTHER" id="PTHR11511:SF4">
    <property type="entry name" value="PHENOLOXIDASE 2-RELATED"/>
    <property type="match status" value="1"/>
</dbReference>
<proteinExistence type="predicted"/>
<evidence type="ECO:0000313" key="5">
    <source>
        <dbReference type="Proteomes" id="UP000324222"/>
    </source>
</evidence>
<organism evidence="4 5">
    <name type="scientific">Portunus trituberculatus</name>
    <name type="common">Swimming crab</name>
    <name type="synonym">Neptunus trituberculatus</name>
    <dbReference type="NCBI Taxonomy" id="210409"/>
    <lineage>
        <taxon>Eukaryota</taxon>
        <taxon>Metazoa</taxon>
        <taxon>Ecdysozoa</taxon>
        <taxon>Arthropoda</taxon>
        <taxon>Crustacea</taxon>
        <taxon>Multicrustacea</taxon>
        <taxon>Malacostraca</taxon>
        <taxon>Eumalacostraca</taxon>
        <taxon>Eucarida</taxon>
        <taxon>Decapoda</taxon>
        <taxon>Pleocyemata</taxon>
        <taxon>Brachyura</taxon>
        <taxon>Eubrachyura</taxon>
        <taxon>Portunoidea</taxon>
        <taxon>Portunidae</taxon>
        <taxon>Portuninae</taxon>
        <taxon>Portunus</taxon>
    </lineage>
</organism>
<dbReference type="Pfam" id="PF03723">
    <property type="entry name" value="Hemocyanin_C"/>
    <property type="match status" value="1"/>
</dbReference>
<dbReference type="Gene3D" id="2.60.40.1520">
    <property type="entry name" value="Hemocyanin, C-terminal domain"/>
    <property type="match status" value="1"/>
</dbReference>
<keyword evidence="2" id="KW-0186">Copper</keyword>
<protein>
    <submittedName>
        <fullName evidence="4">Phenoloxidase subunit 2</fullName>
    </submittedName>
</protein>
<dbReference type="PANTHER" id="PTHR11511">
    <property type="entry name" value="LARVAL STORAGE PROTEIN/PHENOLOXIDASE"/>
    <property type="match status" value="1"/>
</dbReference>
<dbReference type="SUPFAM" id="SSF81296">
    <property type="entry name" value="E set domains"/>
    <property type="match status" value="1"/>
</dbReference>
<dbReference type="InterPro" id="IPR014756">
    <property type="entry name" value="Ig_E-set"/>
</dbReference>
<dbReference type="Proteomes" id="UP000324222">
    <property type="component" value="Unassembled WGS sequence"/>
</dbReference>